<dbReference type="EMBL" id="LAZR01032273">
    <property type="protein sequence ID" value="KKL51377.1"/>
    <property type="molecule type" value="Genomic_DNA"/>
</dbReference>
<evidence type="ECO:0000313" key="2">
    <source>
        <dbReference type="EMBL" id="KKL51377.1"/>
    </source>
</evidence>
<sequence>MNEDLRFWLYRLGWDFNDHVGSAIELVVKTVAATLACLLFYGLAAGL</sequence>
<comment type="caution">
    <text evidence="2">The sequence shown here is derived from an EMBL/GenBank/DDBJ whole genome shotgun (WGS) entry which is preliminary data.</text>
</comment>
<keyword evidence="1" id="KW-0812">Transmembrane</keyword>
<dbReference type="AlphaFoldDB" id="A0A0F9FJZ0"/>
<organism evidence="2">
    <name type="scientific">marine sediment metagenome</name>
    <dbReference type="NCBI Taxonomy" id="412755"/>
    <lineage>
        <taxon>unclassified sequences</taxon>
        <taxon>metagenomes</taxon>
        <taxon>ecological metagenomes</taxon>
    </lineage>
</organism>
<protein>
    <submittedName>
        <fullName evidence="2">Uncharacterized protein</fullName>
    </submittedName>
</protein>
<feature type="transmembrane region" description="Helical" evidence="1">
    <location>
        <begin position="20"/>
        <end position="44"/>
    </location>
</feature>
<keyword evidence="1" id="KW-1133">Transmembrane helix</keyword>
<gene>
    <name evidence="2" type="ORF">LCGC14_2296080</name>
</gene>
<proteinExistence type="predicted"/>
<name>A0A0F9FJZ0_9ZZZZ</name>
<keyword evidence="1" id="KW-0472">Membrane</keyword>
<reference evidence="2" key="1">
    <citation type="journal article" date="2015" name="Nature">
        <title>Complex archaea that bridge the gap between prokaryotes and eukaryotes.</title>
        <authorList>
            <person name="Spang A."/>
            <person name="Saw J.H."/>
            <person name="Jorgensen S.L."/>
            <person name="Zaremba-Niedzwiedzka K."/>
            <person name="Martijn J."/>
            <person name="Lind A.E."/>
            <person name="van Eijk R."/>
            <person name="Schleper C."/>
            <person name="Guy L."/>
            <person name="Ettema T.J."/>
        </authorList>
    </citation>
    <scope>NUCLEOTIDE SEQUENCE</scope>
</reference>
<accession>A0A0F9FJZ0</accession>
<evidence type="ECO:0000256" key="1">
    <source>
        <dbReference type="SAM" id="Phobius"/>
    </source>
</evidence>